<dbReference type="EMBL" id="BJXX01000015">
    <property type="protein sequence ID" value="GEN32867.1"/>
    <property type="molecule type" value="Genomic_DNA"/>
</dbReference>
<proteinExistence type="predicted"/>
<organism evidence="1 2">
    <name type="scientific">Aneurinibacillus danicus</name>
    <dbReference type="NCBI Taxonomy" id="267746"/>
    <lineage>
        <taxon>Bacteria</taxon>
        <taxon>Bacillati</taxon>
        <taxon>Bacillota</taxon>
        <taxon>Bacilli</taxon>
        <taxon>Bacillales</taxon>
        <taxon>Paenibacillaceae</taxon>
        <taxon>Aneurinibacillus group</taxon>
        <taxon>Aneurinibacillus</taxon>
    </lineage>
</organism>
<name>A0A511V1S9_9BACL</name>
<evidence type="ECO:0008006" key="3">
    <source>
        <dbReference type="Google" id="ProtNLM"/>
    </source>
</evidence>
<accession>A0A511V1S9</accession>
<dbReference type="OrthoDB" id="2354159at2"/>
<dbReference type="Proteomes" id="UP000321157">
    <property type="component" value="Unassembled WGS sequence"/>
</dbReference>
<protein>
    <recommendedName>
        <fullName evidence="3">PilZ domain-containing protein</fullName>
    </recommendedName>
</protein>
<dbReference type="RefSeq" id="WP_146808169.1">
    <property type="nucleotide sequence ID" value="NZ_BJXX01000015.1"/>
</dbReference>
<evidence type="ECO:0000313" key="2">
    <source>
        <dbReference type="Proteomes" id="UP000321157"/>
    </source>
</evidence>
<comment type="caution">
    <text evidence="1">The sequence shown here is derived from an EMBL/GenBank/DDBJ whole genome shotgun (WGS) entry which is preliminary data.</text>
</comment>
<keyword evidence="2" id="KW-1185">Reference proteome</keyword>
<reference evidence="1 2" key="1">
    <citation type="submission" date="2019-07" db="EMBL/GenBank/DDBJ databases">
        <title>Whole genome shotgun sequence of Aneurinibacillus danicus NBRC 102444.</title>
        <authorList>
            <person name="Hosoyama A."/>
            <person name="Uohara A."/>
            <person name="Ohji S."/>
            <person name="Ichikawa N."/>
        </authorList>
    </citation>
    <scope>NUCLEOTIDE SEQUENCE [LARGE SCALE GENOMIC DNA]</scope>
    <source>
        <strain evidence="1 2">NBRC 102444</strain>
    </source>
</reference>
<dbReference type="AlphaFoldDB" id="A0A511V1S9"/>
<sequence>MRYRRNEGFRIEFNSPVNATFQIKRSDNHDQSLDDEKGKIFIHDMSLKGAKLSTSTPAQLKNIGDRIKIHFTLNEETFSLEGILYGKEK</sequence>
<gene>
    <name evidence="1" type="ORF">ADA01nite_03270</name>
</gene>
<evidence type="ECO:0000313" key="1">
    <source>
        <dbReference type="EMBL" id="GEN32867.1"/>
    </source>
</evidence>